<dbReference type="RefSeq" id="WP_092480077.1">
    <property type="nucleotide sequence ID" value="NZ_FOXW01000003.1"/>
</dbReference>
<dbReference type="STRING" id="82801.SAMN04488506_1025"/>
<evidence type="ECO:0000256" key="4">
    <source>
        <dbReference type="ARBA" id="ARBA00022825"/>
    </source>
</evidence>
<dbReference type="Pfam" id="PF01471">
    <property type="entry name" value="PG_binding_1"/>
    <property type="match status" value="1"/>
</dbReference>
<keyword evidence="4 5" id="KW-0720">Serine protease</keyword>
<dbReference type="SUPFAM" id="SSF47090">
    <property type="entry name" value="PGBD-like"/>
    <property type="match status" value="1"/>
</dbReference>
<evidence type="ECO:0000256" key="5">
    <source>
        <dbReference type="RuleBase" id="RU004404"/>
    </source>
</evidence>
<dbReference type="InterPro" id="IPR036366">
    <property type="entry name" value="PGBDSf"/>
</dbReference>
<dbReference type="Proteomes" id="UP000199136">
    <property type="component" value="Unassembled WGS sequence"/>
</dbReference>
<dbReference type="GO" id="GO:0006508">
    <property type="term" value="P:proteolysis"/>
    <property type="evidence" value="ECO:0007669"/>
    <property type="project" value="UniProtKB-KW"/>
</dbReference>
<evidence type="ECO:0000256" key="1">
    <source>
        <dbReference type="ARBA" id="ARBA00009179"/>
    </source>
</evidence>
<dbReference type="Gene3D" id="2.30.42.10">
    <property type="match status" value="1"/>
</dbReference>
<dbReference type="InterPro" id="IPR036365">
    <property type="entry name" value="PGBD-like_sf"/>
</dbReference>
<feature type="domain" description="PDZ" evidence="6">
    <location>
        <begin position="119"/>
        <end position="201"/>
    </location>
</feature>
<evidence type="ECO:0000313" key="8">
    <source>
        <dbReference type="Proteomes" id="UP000199136"/>
    </source>
</evidence>
<dbReference type="Gene3D" id="3.30.750.44">
    <property type="match status" value="1"/>
</dbReference>
<comment type="similarity">
    <text evidence="1 5">Belongs to the peptidase S41A family.</text>
</comment>
<dbReference type="GO" id="GO:0004175">
    <property type="term" value="F:endopeptidase activity"/>
    <property type="evidence" value="ECO:0007669"/>
    <property type="project" value="TreeGrafter"/>
</dbReference>
<keyword evidence="2 5" id="KW-0645">Protease</keyword>
<dbReference type="SUPFAM" id="SSF50156">
    <property type="entry name" value="PDZ domain-like"/>
    <property type="match status" value="1"/>
</dbReference>
<dbReference type="PROSITE" id="PS50106">
    <property type="entry name" value="PDZ"/>
    <property type="match status" value="1"/>
</dbReference>
<evidence type="ECO:0000259" key="6">
    <source>
        <dbReference type="PROSITE" id="PS50106"/>
    </source>
</evidence>
<dbReference type="Pfam" id="PF17820">
    <property type="entry name" value="PDZ_6"/>
    <property type="match status" value="1"/>
</dbReference>
<proteinExistence type="inferred from homology"/>
<reference evidence="7 8" key="1">
    <citation type="submission" date="2016-10" db="EMBL/GenBank/DDBJ databases">
        <authorList>
            <person name="de Groot N.N."/>
        </authorList>
    </citation>
    <scope>NUCLEOTIDE SEQUENCE [LARGE SCALE GENOMIC DNA]</scope>
    <source>
        <strain evidence="7 8">DSM 20581</strain>
    </source>
</reference>
<sequence>MKNDDQNKKKLKRVHPAAFGASLVVVALLSVGMTLLATHAAGPDVPTAESSSSAASSQSESAAISSSGIDYTKFESVYNTLMTTYYEEVDGEALMEGALSGMTEAVGDPYTEYLDLSDSANLNESIDASFEGIGAEVQKQGDNIMIVSPIAGSPAEKAGLLPNDIILKVDDQELNGLSLNEAVSYIRGEKGTQVVLTIQRGDSTFEVTITRDTIPVETVIYNLDKEDPTIGYVSITSFSTPTYEELVAAVEDLRSQGAKSFVFDVRQNPGGLLDGAITISNMFLEDGEVILQTEERNQEPVPVVADDASYGEFQITEPSVLLVDEGSASASEILAGALQESAELPIIGSKTFGKGTVQSVIPYADESELKLTIGKWLTPEGNWVHDKGLEPDVVVELPDYAYLLMINSSETYQQGDTSAEVENLEKVIEALEYEVGSADGYFDEDTTKAVEEFQADQDLEVNGVVTGDTALALITELRELIDANDTQYEEAVEYLKQ</sequence>
<dbReference type="PANTHER" id="PTHR32060:SF30">
    <property type="entry name" value="CARBOXY-TERMINAL PROCESSING PROTEASE CTPA"/>
    <property type="match status" value="1"/>
</dbReference>
<evidence type="ECO:0000256" key="2">
    <source>
        <dbReference type="ARBA" id="ARBA00022670"/>
    </source>
</evidence>
<name>A0A1I5WQ56_9LACT</name>
<dbReference type="SMART" id="SM00228">
    <property type="entry name" value="PDZ"/>
    <property type="match status" value="1"/>
</dbReference>
<dbReference type="GO" id="GO:0008236">
    <property type="term" value="F:serine-type peptidase activity"/>
    <property type="evidence" value="ECO:0007669"/>
    <property type="project" value="UniProtKB-KW"/>
</dbReference>
<dbReference type="CDD" id="cd06782">
    <property type="entry name" value="cpPDZ_CPP-like"/>
    <property type="match status" value="1"/>
</dbReference>
<keyword evidence="3 5" id="KW-0378">Hydrolase</keyword>
<dbReference type="GO" id="GO:0007165">
    <property type="term" value="P:signal transduction"/>
    <property type="evidence" value="ECO:0007669"/>
    <property type="project" value="TreeGrafter"/>
</dbReference>
<dbReference type="Gene3D" id="1.10.101.10">
    <property type="entry name" value="PGBD-like superfamily/PGBD"/>
    <property type="match status" value="1"/>
</dbReference>
<dbReference type="NCBIfam" id="TIGR00225">
    <property type="entry name" value="prc"/>
    <property type="match status" value="1"/>
</dbReference>
<dbReference type="Pfam" id="PF03572">
    <property type="entry name" value="Peptidase_S41"/>
    <property type="match status" value="1"/>
</dbReference>
<dbReference type="InterPro" id="IPR055210">
    <property type="entry name" value="CtpA/B_N"/>
</dbReference>
<dbReference type="Pfam" id="PF22694">
    <property type="entry name" value="CtpB_N-like"/>
    <property type="match status" value="1"/>
</dbReference>
<gene>
    <name evidence="7" type="ORF">SAMN04488506_1025</name>
</gene>
<dbReference type="OrthoDB" id="9812068at2"/>
<dbReference type="SMART" id="SM00245">
    <property type="entry name" value="TSPc"/>
    <property type="match status" value="1"/>
</dbReference>
<evidence type="ECO:0000256" key="3">
    <source>
        <dbReference type="ARBA" id="ARBA00022801"/>
    </source>
</evidence>
<dbReference type="FunFam" id="2.30.42.10:FF:000063">
    <property type="entry name" value="Peptidase, S41 family"/>
    <property type="match status" value="1"/>
</dbReference>
<dbReference type="GO" id="GO:0030288">
    <property type="term" value="C:outer membrane-bounded periplasmic space"/>
    <property type="evidence" value="ECO:0007669"/>
    <property type="project" value="TreeGrafter"/>
</dbReference>
<keyword evidence="8" id="KW-1185">Reference proteome</keyword>
<dbReference type="EMBL" id="FOXW01000003">
    <property type="protein sequence ID" value="SFQ21903.1"/>
    <property type="molecule type" value="Genomic_DNA"/>
</dbReference>
<dbReference type="AlphaFoldDB" id="A0A1I5WQ56"/>
<dbReference type="InterPro" id="IPR036034">
    <property type="entry name" value="PDZ_sf"/>
</dbReference>
<dbReference type="InterPro" id="IPR004447">
    <property type="entry name" value="Peptidase_S41A"/>
</dbReference>
<dbReference type="InterPro" id="IPR005151">
    <property type="entry name" value="Tail-specific_protease"/>
</dbReference>
<dbReference type="InterPro" id="IPR001478">
    <property type="entry name" value="PDZ"/>
</dbReference>
<accession>A0A1I5WQ56</accession>
<dbReference type="PANTHER" id="PTHR32060">
    <property type="entry name" value="TAIL-SPECIFIC PROTEASE"/>
    <property type="match status" value="1"/>
</dbReference>
<protein>
    <submittedName>
        <fullName evidence="7">Carboxyl-terminal processing protease</fullName>
    </submittedName>
</protein>
<dbReference type="InterPro" id="IPR041489">
    <property type="entry name" value="PDZ_6"/>
</dbReference>
<evidence type="ECO:0000313" key="7">
    <source>
        <dbReference type="EMBL" id="SFQ21903.1"/>
    </source>
</evidence>
<dbReference type="InterPro" id="IPR029045">
    <property type="entry name" value="ClpP/crotonase-like_dom_sf"/>
</dbReference>
<dbReference type="CDD" id="cd07560">
    <property type="entry name" value="Peptidase_S41_CPP"/>
    <property type="match status" value="1"/>
</dbReference>
<organism evidence="7 8">
    <name type="scientific">Desemzia incerta</name>
    <dbReference type="NCBI Taxonomy" id="82801"/>
    <lineage>
        <taxon>Bacteria</taxon>
        <taxon>Bacillati</taxon>
        <taxon>Bacillota</taxon>
        <taxon>Bacilli</taxon>
        <taxon>Lactobacillales</taxon>
        <taxon>Carnobacteriaceae</taxon>
        <taxon>Desemzia</taxon>
    </lineage>
</organism>
<dbReference type="SUPFAM" id="SSF52096">
    <property type="entry name" value="ClpP/crotonase"/>
    <property type="match status" value="1"/>
</dbReference>
<dbReference type="Gene3D" id="3.90.226.10">
    <property type="entry name" value="2-enoyl-CoA Hydratase, Chain A, domain 1"/>
    <property type="match status" value="1"/>
</dbReference>
<dbReference type="InterPro" id="IPR002477">
    <property type="entry name" value="Peptidoglycan-bd-like"/>
</dbReference>